<gene>
    <name evidence="1" type="ORF">FHW14_002153</name>
</gene>
<reference evidence="1 2" key="1">
    <citation type="submission" date="2020-08" db="EMBL/GenBank/DDBJ databases">
        <title>Genomic Encyclopedia of Type Strains, Phase IV (KMG-V): Genome sequencing to study the core and pangenomes of soil and plant-associated prokaryotes.</title>
        <authorList>
            <person name="Whitman W."/>
        </authorList>
    </citation>
    <scope>NUCLEOTIDE SEQUENCE [LARGE SCALE GENOMIC DNA]</scope>
    <source>
        <strain evidence="1 2">B3ACCR2</strain>
    </source>
</reference>
<name>A0A839PRT6_9MICO</name>
<evidence type="ECO:0000313" key="1">
    <source>
        <dbReference type="EMBL" id="MBB2986988.1"/>
    </source>
</evidence>
<proteinExistence type="predicted"/>
<dbReference type="AlphaFoldDB" id="A0A839PRT6"/>
<dbReference type="EMBL" id="JACHVT010000004">
    <property type="protein sequence ID" value="MBB2986988.1"/>
    <property type="molecule type" value="Genomic_DNA"/>
</dbReference>
<evidence type="ECO:0000313" key="2">
    <source>
        <dbReference type="Proteomes" id="UP000590811"/>
    </source>
</evidence>
<dbReference type="Proteomes" id="UP000590811">
    <property type="component" value="Unassembled WGS sequence"/>
</dbReference>
<accession>A0A839PRT6</accession>
<protein>
    <submittedName>
        <fullName evidence="1">Uncharacterized protein</fullName>
    </submittedName>
</protein>
<dbReference type="RefSeq" id="WP_184510242.1">
    <property type="nucleotide sequence ID" value="NZ_JACHVT010000004.1"/>
</dbReference>
<organism evidence="1 2">
    <name type="scientific">Terracoccus luteus</name>
    <dbReference type="NCBI Taxonomy" id="53356"/>
    <lineage>
        <taxon>Bacteria</taxon>
        <taxon>Bacillati</taxon>
        <taxon>Actinomycetota</taxon>
        <taxon>Actinomycetes</taxon>
        <taxon>Micrococcales</taxon>
        <taxon>Intrasporangiaceae</taxon>
        <taxon>Terracoccus</taxon>
    </lineage>
</organism>
<comment type="caution">
    <text evidence="1">The sequence shown here is derived from an EMBL/GenBank/DDBJ whole genome shotgun (WGS) entry which is preliminary data.</text>
</comment>
<sequence length="123" mass="13657">MSGEMINVDAPVDAVRDLLVELRPRRVQAVRWGWEMSFGDLRFALVGDAAPDAGTDVSVQDRSRSDRHLAWEIYDHLCRRTDAALWLMDDGGLIAAARWGPGQTEGRVVEDSLLARTGYPPGH</sequence>